<reference evidence="2 3" key="1">
    <citation type="submission" date="2015-09" db="EMBL/GenBank/DDBJ databases">
        <title>Draft genome of the parasitic nematode Teladorsagia circumcincta isolate WARC Sus (inbred).</title>
        <authorList>
            <person name="Mitreva M."/>
        </authorList>
    </citation>
    <scope>NUCLEOTIDE SEQUENCE [LARGE SCALE GENOMIC DNA]</scope>
    <source>
        <strain evidence="2 3">S</strain>
    </source>
</reference>
<keyword evidence="3" id="KW-1185">Reference proteome</keyword>
<evidence type="ECO:0000313" key="2">
    <source>
        <dbReference type="EMBL" id="PIO75119.1"/>
    </source>
</evidence>
<dbReference type="EMBL" id="KZ345179">
    <property type="protein sequence ID" value="PIO75119.1"/>
    <property type="molecule type" value="Genomic_DNA"/>
</dbReference>
<evidence type="ECO:0000256" key="1">
    <source>
        <dbReference type="SAM" id="MobiDB-lite"/>
    </source>
</evidence>
<proteinExistence type="predicted"/>
<organism evidence="2 3">
    <name type="scientific">Teladorsagia circumcincta</name>
    <name type="common">Brown stomach worm</name>
    <name type="synonym">Ostertagia circumcincta</name>
    <dbReference type="NCBI Taxonomy" id="45464"/>
    <lineage>
        <taxon>Eukaryota</taxon>
        <taxon>Metazoa</taxon>
        <taxon>Ecdysozoa</taxon>
        <taxon>Nematoda</taxon>
        <taxon>Chromadorea</taxon>
        <taxon>Rhabditida</taxon>
        <taxon>Rhabditina</taxon>
        <taxon>Rhabditomorpha</taxon>
        <taxon>Strongyloidea</taxon>
        <taxon>Trichostrongylidae</taxon>
        <taxon>Teladorsagia</taxon>
    </lineage>
</organism>
<sequence length="106" mass="12527">MHKFHSNKHEKDRQEFWGMWAEEPSDPILHLYFMVSSSLPKHIRLRDTLEQKTSPLIGPRRPFSFNEPGLESNTSDAFHNVNSSDSNFYRCPIKTLEMVPDPYRHL</sequence>
<gene>
    <name evidence="2" type="ORF">TELCIR_02859</name>
</gene>
<name>A0A2G9UXY2_TELCI</name>
<feature type="region of interest" description="Disordered" evidence="1">
    <location>
        <begin position="54"/>
        <end position="77"/>
    </location>
</feature>
<protein>
    <submittedName>
        <fullName evidence="2">Uncharacterized protein</fullName>
    </submittedName>
</protein>
<dbReference type="AlphaFoldDB" id="A0A2G9UXY2"/>
<accession>A0A2G9UXY2</accession>
<dbReference type="Proteomes" id="UP000230423">
    <property type="component" value="Unassembled WGS sequence"/>
</dbReference>
<evidence type="ECO:0000313" key="3">
    <source>
        <dbReference type="Proteomes" id="UP000230423"/>
    </source>
</evidence>